<protein>
    <submittedName>
        <fullName evidence="2">RES family NAD+ phosphorylase</fullName>
    </submittedName>
</protein>
<sequence>MKLSPAPQPAYRLIPSRFPPIGLFDSVATAADLQAVMELAGWTNDRLVSERIDRLPESEWVYGRPNSSIVMATFLHVAPGGSRFNGPDLGAWYAAATVKTAMVEVAHHMRREAVATGSAQLSRTFRTYTATLSGRFVDIRGADMPNVYDPKDYTASQRFGEAVRADGDDGILFDSVRLADGINAVAYRPSKILNVLQADHYEITVQAASKQIHARLLTS</sequence>
<evidence type="ECO:0000313" key="3">
    <source>
        <dbReference type="Proteomes" id="UP000643405"/>
    </source>
</evidence>
<reference evidence="2" key="1">
    <citation type="submission" date="2020-09" db="EMBL/GenBank/DDBJ databases">
        <title>Genome seq and assembly of Tianweitania sp.</title>
        <authorList>
            <person name="Chhetri G."/>
        </authorList>
    </citation>
    <scope>NUCLEOTIDE SEQUENCE</scope>
    <source>
        <strain evidence="2">Rool2</strain>
    </source>
</reference>
<dbReference type="InterPro" id="IPR014914">
    <property type="entry name" value="RES_dom"/>
</dbReference>
<dbReference type="RefSeq" id="WP_188164749.1">
    <property type="nucleotide sequence ID" value="NZ_JACVVX010000003.1"/>
</dbReference>
<dbReference type="Pfam" id="PF08808">
    <property type="entry name" value="RES"/>
    <property type="match status" value="1"/>
</dbReference>
<accession>A0A8J6PPD1</accession>
<dbReference type="SMART" id="SM00953">
    <property type="entry name" value="RES"/>
    <property type="match status" value="1"/>
</dbReference>
<gene>
    <name evidence="2" type="ORF">ICI42_11695</name>
</gene>
<organism evidence="2 3">
    <name type="scientific">Oryzicola mucosus</name>
    <dbReference type="NCBI Taxonomy" id="2767425"/>
    <lineage>
        <taxon>Bacteria</taxon>
        <taxon>Pseudomonadati</taxon>
        <taxon>Pseudomonadota</taxon>
        <taxon>Alphaproteobacteria</taxon>
        <taxon>Hyphomicrobiales</taxon>
        <taxon>Phyllobacteriaceae</taxon>
        <taxon>Oryzicola</taxon>
    </lineage>
</organism>
<keyword evidence="3" id="KW-1185">Reference proteome</keyword>
<dbReference type="EMBL" id="JACVVX010000003">
    <property type="protein sequence ID" value="MBD0415320.1"/>
    <property type="molecule type" value="Genomic_DNA"/>
</dbReference>
<comment type="caution">
    <text evidence="2">The sequence shown here is derived from an EMBL/GenBank/DDBJ whole genome shotgun (WGS) entry which is preliminary data.</text>
</comment>
<feature type="domain" description="RES" evidence="1">
    <location>
        <begin position="73"/>
        <end position="198"/>
    </location>
</feature>
<evidence type="ECO:0000259" key="1">
    <source>
        <dbReference type="SMART" id="SM00953"/>
    </source>
</evidence>
<dbReference type="Proteomes" id="UP000643405">
    <property type="component" value="Unassembled WGS sequence"/>
</dbReference>
<name>A0A8J6PPD1_9HYPH</name>
<proteinExistence type="predicted"/>
<dbReference type="AlphaFoldDB" id="A0A8J6PPD1"/>
<evidence type="ECO:0000313" key="2">
    <source>
        <dbReference type="EMBL" id="MBD0415320.1"/>
    </source>
</evidence>